<keyword evidence="4" id="KW-0804">Transcription</keyword>
<dbReference type="Gene3D" id="1.10.1660.10">
    <property type="match status" value="1"/>
</dbReference>
<evidence type="ECO:0000256" key="2">
    <source>
        <dbReference type="ARBA" id="ARBA00023015"/>
    </source>
</evidence>
<accession>A0A2T0BDZ9</accession>
<dbReference type="SUPFAM" id="SSF46955">
    <property type="entry name" value="Putative DNA-binding domain"/>
    <property type="match status" value="1"/>
</dbReference>
<keyword evidence="2" id="KW-0805">Transcription regulation</keyword>
<reference evidence="6 7" key="1">
    <citation type="submission" date="2018-03" db="EMBL/GenBank/DDBJ databases">
        <title>Genome sequence of Clostridium vincentii DSM 10228.</title>
        <authorList>
            <person name="Poehlein A."/>
            <person name="Daniel R."/>
        </authorList>
    </citation>
    <scope>NUCLEOTIDE SEQUENCE [LARGE SCALE GENOMIC DNA]</scope>
    <source>
        <strain evidence="6 7">DSM 10228</strain>
    </source>
</reference>
<evidence type="ECO:0000313" key="7">
    <source>
        <dbReference type="Proteomes" id="UP000239471"/>
    </source>
</evidence>
<dbReference type="Gene3D" id="3.20.80.10">
    <property type="entry name" value="Regulatory factor, effector binding domain"/>
    <property type="match status" value="1"/>
</dbReference>
<evidence type="ECO:0000256" key="4">
    <source>
        <dbReference type="ARBA" id="ARBA00023163"/>
    </source>
</evidence>
<dbReference type="Pfam" id="PF06445">
    <property type="entry name" value="GyrI-like"/>
    <property type="match status" value="1"/>
</dbReference>
<dbReference type="EMBL" id="PVXQ01000020">
    <property type="protein sequence ID" value="PRR82094.1"/>
    <property type="molecule type" value="Genomic_DNA"/>
</dbReference>
<dbReference type="InterPro" id="IPR010499">
    <property type="entry name" value="AraC_E-bd"/>
</dbReference>
<dbReference type="InterPro" id="IPR047057">
    <property type="entry name" value="MerR_fam"/>
</dbReference>
<dbReference type="PANTHER" id="PTHR30204">
    <property type="entry name" value="REDOX-CYCLING DRUG-SENSING TRANSCRIPTIONAL ACTIVATOR SOXR"/>
    <property type="match status" value="1"/>
</dbReference>
<dbReference type="PANTHER" id="PTHR30204:SF69">
    <property type="entry name" value="MERR-FAMILY TRANSCRIPTIONAL REGULATOR"/>
    <property type="match status" value="1"/>
</dbReference>
<keyword evidence="3" id="KW-0238">DNA-binding</keyword>
<evidence type="ECO:0000259" key="5">
    <source>
        <dbReference type="PROSITE" id="PS50937"/>
    </source>
</evidence>
<dbReference type="Pfam" id="PF13411">
    <property type="entry name" value="MerR_1"/>
    <property type="match status" value="1"/>
</dbReference>
<comment type="caution">
    <text evidence="6">The sequence shown here is derived from an EMBL/GenBank/DDBJ whole genome shotgun (WGS) entry which is preliminary data.</text>
</comment>
<evidence type="ECO:0000256" key="1">
    <source>
        <dbReference type="ARBA" id="ARBA00022491"/>
    </source>
</evidence>
<dbReference type="SMART" id="SM00871">
    <property type="entry name" value="AraC_E_bind"/>
    <property type="match status" value="1"/>
</dbReference>
<dbReference type="InterPro" id="IPR011256">
    <property type="entry name" value="Reg_factor_effector_dom_sf"/>
</dbReference>
<dbReference type="GO" id="GO:0003700">
    <property type="term" value="F:DNA-binding transcription factor activity"/>
    <property type="evidence" value="ECO:0007669"/>
    <property type="project" value="InterPro"/>
</dbReference>
<dbReference type="GO" id="GO:0003677">
    <property type="term" value="F:DNA binding"/>
    <property type="evidence" value="ECO:0007669"/>
    <property type="project" value="UniProtKB-KW"/>
</dbReference>
<dbReference type="RefSeq" id="WP_106059993.1">
    <property type="nucleotide sequence ID" value="NZ_PVXQ01000020.1"/>
</dbReference>
<dbReference type="InterPro" id="IPR009061">
    <property type="entry name" value="DNA-bd_dom_put_sf"/>
</dbReference>
<feature type="domain" description="HTH merR-type" evidence="5">
    <location>
        <begin position="1"/>
        <end position="71"/>
    </location>
</feature>
<dbReference type="PROSITE" id="PS50937">
    <property type="entry name" value="HTH_MERR_2"/>
    <property type="match status" value="1"/>
</dbReference>
<organism evidence="6 7">
    <name type="scientific">Clostridium vincentii</name>
    <dbReference type="NCBI Taxonomy" id="52704"/>
    <lineage>
        <taxon>Bacteria</taxon>
        <taxon>Bacillati</taxon>
        <taxon>Bacillota</taxon>
        <taxon>Clostridia</taxon>
        <taxon>Eubacteriales</taxon>
        <taxon>Clostridiaceae</taxon>
        <taxon>Clostridium</taxon>
    </lineage>
</organism>
<dbReference type="InterPro" id="IPR029442">
    <property type="entry name" value="GyrI-like"/>
</dbReference>
<keyword evidence="1" id="KW-0678">Repressor</keyword>
<name>A0A2T0BDZ9_9CLOT</name>
<sequence length="264" mass="30746">MYKIGEFSKITNLSVKTLAYYDEEHILLSSRCNEEDGCKYYNEKDFKKAKLILLFRNLNFSISEIKEIVSNYESPSDLAYFLEEKKRMIENKIRVEKDLLKKIDIYIKPNQRYADGISYKIEMKTIEAVMVASIRYKGKHSDVGMHIGKIYEEVKGNVKGAPFNCYYDSEFRDEEDIELCVPISDPVDYFQITSRELPRIKALCTIHNGPYESLNKAYKAIFDYAKENNLKCLSPSREVYVKGPGKIFKGNPHNYITEIITPIE</sequence>
<dbReference type="Proteomes" id="UP000239471">
    <property type="component" value="Unassembled WGS sequence"/>
</dbReference>
<dbReference type="SMART" id="SM00422">
    <property type="entry name" value="HTH_MERR"/>
    <property type="match status" value="1"/>
</dbReference>
<evidence type="ECO:0000256" key="3">
    <source>
        <dbReference type="ARBA" id="ARBA00023125"/>
    </source>
</evidence>
<dbReference type="AlphaFoldDB" id="A0A2T0BDZ9"/>
<proteinExistence type="predicted"/>
<dbReference type="InterPro" id="IPR000551">
    <property type="entry name" value="MerR-type_HTH_dom"/>
</dbReference>
<protein>
    <submittedName>
        <fullName evidence="6">HTH-type transcriptional regulator ZntR</fullName>
    </submittedName>
</protein>
<keyword evidence="7" id="KW-1185">Reference proteome</keyword>
<gene>
    <name evidence="6" type="primary">zntR</name>
    <name evidence="6" type="ORF">CLVI_20290</name>
</gene>
<dbReference type="SUPFAM" id="SSF55136">
    <property type="entry name" value="Probable bacterial effector-binding domain"/>
    <property type="match status" value="1"/>
</dbReference>
<evidence type="ECO:0000313" key="6">
    <source>
        <dbReference type="EMBL" id="PRR82094.1"/>
    </source>
</evidence>
<dbReference type="OrthoDB" id="9773308at2"/>